<name>A0A412WEZ5_9BACT</name>
<dbReference type="Proteomes" id="UP000283426">
    <property type="component" value="Unassembled WGS sequence"/>
</dbReference>
<proteinExistence type="predicted"/>
<evidence type="ECO:0000313" key="2">
    <source>
        <dbReference type="Proteomes" id="UP000283426"/>
    </source>
</evidence>
<reference evidence="1 2" key="1">
    <citation type="submission" date="2018-08" db="EMBL/GenBank/DDBJ databases">
        <title>A genome reference for cultivated species of the human gut microbiota.</title>
        <authorList>
            <person name="Zou Y."/>
            <person name="Xue W."/>
            <person name="Luo G."/>
        </authorList>
    </citation>
    <scope>NUCLEOTIDE SEQUENCE [LARGE SCALE GENOMIC DNA]</scope>
    <source>
        <strain evidence="1 2">AF14-6AC</strain>
    </source>
</reference>
<sequence>MPAVTTGENAGSFPDFSESLASLYDMKMIVPDSFNMNQEDPEKLDVEWEEVEDIAMSIQTRKGTRSFTVSTNDMSEEAFKYFLGWQKPTEGNDPNKDWEVEPVSFMLPPQAVELETKPVDKYPGIIRQWAKVEVVVKETGVVGKSGLSNLELTCTIMANLNKDNKQIPGSRRKQVVSA</sequence>
<organism evidence="1 2">
    <name type="scientific">Odoribacter splanchnicus</name>
    <dbReference type="NCBI Taxonomy" id="28118"/>
    <lineage>
        <taxon>Bacteria</taxon>
        <taxon>Pseudomonadati</taxon>
        <taxon>Bacteroidota</taxon>
        <taxon>Bacteroidia</taxon>
        <taxon>Bacteroidales</taxon>
        <taxon>Odoribacteraceae</taxon>
        <taxon>Odoribacter</taxon>
    </lineage>
</organism>
<protein>
    <submittedName>
        <fullName evidence="1">Uncharacterized protein</fullName>
    </submittedName>
</protein>
<dbReference type="EMBL" id="QRYW01000021">
    <property type="protein sequence ID" value="RGV25780.1"/>
    <property type="molecule type" value="Genomic_DNA"/>
</dbReference>
<evidence type="ECO:0000313" key="1">
    <source>
        <dbReference type="EMBL" id="RGV25780.1"/>
    </source>
</evidence>
<gene>
    <name evidence="1" type="ORF">DWW24_11005</name>
</gene>
<dbReference type="AlphaFoldDB" id="A0A412WEZ5"/>
<accession>A0A412WEZ5</accession>
<comment type="caution">
    <text evidence="1">The sequence shown here is derived from an EMBL/GenBank/DDBJ whole genome shotgun (WGS) entry which is preliminary data.</text>
</comment>